<dbReference type="PANTHER" id="PTHR22916">
    <property type="entry name" value="GLYCOSYLTRANSFERASE"/>
    <property type="match status" value="1"/>
</dbReference>
<keyword evidence="2" id="KW-0808">Transferase</keyword>
<comment type="caution">
    <text evidence="2">The sequence shown here is derived from an EMBL/GenBank/DDBJ whole genome shotgun (WGS) entry which is preliminary data.</text>
</comment>
<dbReference type="EMBL" id="CBFW010000178">
    <property type="protein sequence ID" value="CDC73761.1"/>
    <property type="molecule type" value="Genomic_DNA"/>
</dbReference>
<evidence type="ECO:0000313" key="2">
    <source>
        <dbReference type="EMBL" id="CDC73761.1"/>
    </source>
</evidence>
<proteinExistence type="predicted"/>
<dbReference type="InterPro" id="IPR001173">
    <property type="entry name" value="Glyco_trans_2-like"/>
</dbReference>
<gene>
    <name evidence="2" type="ORF">BN580_01330</name>
</gene>
<organism evidence="2 3">
    <name type="scientific">Candidatus Colimorpha enterica</name>
    <dbReference type="NCBI Taxonomy" id="3083063"/>
    <lineage>
        <taxon>Bacteria</taxon>
        <taxon>Pseudomonadati</taxon>
        <taxon>Bacteroidota</taxon>
        <taxon>Bacteroidia</taxon>
        <taxon>Bacteroidales</taxon>
        <taxon>Candidatus Colimorpha</taxon>
    </lineage>
</organism>
<accession>R6U0V5</accession>
<dbReference type="Pfam" id="PF00535">
    <property type="entry name" value="Glycos_transf_2"/>
    <property type="match status" value="1"/>
</dbReference>
<dbReference type="InterPro" id="IPR029044">
    <property type="entry name" value="Nucleotide-diphossugar_trans"/>
</dbReference>
<dbReference type="Proteomes" id="UP000017938">
    <property type="component" value="Unassembled WGS sequence"/>
</dbReference>
<name>R6U0V5_9BACT</name>
<dbReference type="PANTHER" id="PTHR22916:SF3">
    <property type="entry name" value="UDP-GLCNAC:BETAGAL BETA-1,3-N-ACETYLGLUCOSAMINYLTRANSFERASE-LIKE PROTEIN 1"/>
    <property type="match status" value="1"/>
</dbReference>
<feature type="domain" description="Glycosyltransferase 2-like" evidence="1">
    <location>
        <begin position="6"/>
        <end position="134"/>
    </location>
</feature>
<dbReference type="AlphaFoldDB" id="R6U0V5"/>
<dbReference type="SUPFAM" id="SSF53448">
    <property type="entry name" value="Nucleotide-diphospho-sugar transferases"/>
    <property type="match status" value="1"/>
</dbReference>
<evidence type="ECO:0000259" key="1">
    <source>
        <dbReference type="Pfam" id="PF00535"/>
    </source>
</evidence>
<evidence type="ECO:0000313" key="3">
    <source>
        <dbReference type="Proteomes" id="UP000017938"/>
    </source>
</evidence>
<reference evidence="2" key="1">
    <citation type="submission" date="2012-11" db="EMBL/GenBank/DDBJ databases">
        <title>Dependencies among metagenomic species, viruses, plasmids and units of genetic variation.</title>
        <authorList>
            <person name="Nielsen H.B."/>
            <person name="Almeida M."/>
            <person name="Juncker A.S."/>
            <person name="Rasmussen S."/>
            <person name="Li J."/>
            <person name="Sunagawa S."/>
            <person name="Plichta D."/>
            <person name="Gautier L."/>
            <person name="Le Chatelier E."/>
            <person name="Peletier E."/>
            <person name="Bonde I."/>
            <person name="Nielsen T."/>
            <person name="Manichanh C."/>
            <person name="Arumugam M."/>
            <person name="Batto J."/>
            <person name="Santos M.B.Q.D."/>
            <person name="Blom N."/>
            <person name="Borruel N."/>
            <person name="Burgdorf K.S."/>
            <person name="Boumezbeur F."/>
            <person name="Casellas F."/>
            <person name="Dore J."/>
            <person name="Guarner F."/>
            <person name="Hansen T."/>
            <person name="Hildebrand F."/>
            <person name="Kaas R.S."/>
            <person name="Kennedy S."/>
            <person name="Kristiansen K."/>
            <person name="Kultima J.R."/>
            <person name="Leonard P."/>
            <person name="Levenez F."/>
            <person name="Lund O."/>
            <person name="Moumen B."/>
            <person name="Le Paslier D."/>
            <person name="Pons N."/>
            <person name="Pedersen O."/>
            <person name="Prifti E."/>
            <person name="Qin J."/>
            <person name="Raes J."/>
            <person name="Tap J."/>
            <person name="Tims S."/>
            <person name="Ussery D.W."/>
            <person name="Yamada T."/>
            <person name="MetaHit consortium"/>
            <person name="Renault P."/>
            <person name="Sicheritz-Ponten T."/>
            <person name="Bork P."/>
            <person name="Wang J."/>
            <person name="Brunak S."/>
            <person name="Ehrlich S.D."/>
        </authorList>
    </citation>
    <scope>NUCLEOTIDE SEQUENCE [LARGE SCALE GENOMIC DNA]</scope>
</reference>
<dbReference type="STRING" id="1263015.BN580_01330"/>
<sequence length="332" mass="37776">MPNLVSVIIPCYNGEKFIERSIRSVMEQDYRDIELIVVDDGSTDRSKEIILGLKTKFDNENRELKYVYQENTGVGGAVSTALKYVSGDYLTLLDADDRFCKDSIGKRAGYLSSHPDFAGVRSNGRCISGDRSWLFINDPETEIREDIFGQLIEGTTNNWSGTYMVRTDILFDIYPDRNIYCSRYGQNLQILCPVAYGRKIGYVDEVLVEYIIRNSSLTHGFADSIDNSNGFRDIRLHIIDLIFAETDSAKKSHHITLVDKSYYRQLMNIAIASNDDKLCHEAYSHLSELQPSLDDKITYYGKVFPAFSIVLRTIRKAKTISKGIKKSNDKTN</sequence>
<protein>
    <submittedName>
        <fullName evidence="2">Glycosyltransferase group 2 family protein</fullName>
    </submittedName>
</protein>
<dbReference type="CDD" id="cd00761">
    <property type="entry name" value="Glyco_tranf_GTA_type"/>
    <property type="match status" value="1"/>
</dbReference>
<dbReference type="Gene3D" id="3.90.550.10">
    <property type="entry name" value="Spore Coat Polysaccharide Biosynthesis Protein SpsA, Chain A"/>
    <property type="match status" value="1"/>
</dbReference>
<dbReference type="GO" id="GO:0016758">
    <property type="term" value="F:hexosyltransferase activity"/>
    <property type="evidence" value="ECO:0007669"/>
    <property type="project" value="UniProtKB-ARBA"/>
</dbReference>